<dbReference type="GO" id="GO:0005524">
    <property type="term" value="F:ATP binding"/>
    <property type="evidence" value="ECO:0007669"/>
    <property type="project" value="UniProtKB-KW"/>
</dbReference>
<dbReference type="SUPFAM" id="SSF63829">
    <property type="entry name" value="Calcium-dependent phosphotriesterase"/>
    <property type="match status" value="1"/>
</dbReference>
<proteinExistence type="predicted"/>
<dbReference type="OrthoDB" id="6500128at2759"/>
<evidence type="ECO:0000259" key="9">
    <source>
        <dbReference type="PROSITE" id="PS50893"/>
    </source>
</evidence>
<dbReference type="VEuPathDB" id="FungiDB:ATCC64974_42900"/>
<dbReference type="InterPro" id="IPR056227">
    <property type="entry name" value="TMD0_ABC"/>
</dbReference>
<dbReference type="VEuPathDB" id="FungiDB:ATCC64974_41960"/>
<feature type="transmembrane region" description="Helical" evidence="8">
    <location>
        <begin position="849"/>
        <end position="871"/>
    </location>
</feature>
<evidence type="ECO:0000256" key="3">
    <source>
        <dbReference type="ARBA" id="ARBA00022692"/>
    </source>
</evidence>
<gene>
    <name evidence="11" type="ORF">ABL_09611</name>
</gene>
<dbReference type="PANTHER" id="PTHR24223:SF404">
    <property type="entry name" value="ABC MULTIDRUG TRANSPORTER (EUROFUNG)-RELATED"/>
    <property type="match status" value="1"/>
</dbReference>
<feature type="domain" description="ABC transmembrane type-1" evidence="10">
    <location>
        <begin position="278"/>
        <end position="459"/>
    </location>
</feature>
<feature type="domain" description="ABC transmembrane type-1" evidence="10">
    <location>
        <begin position="855"/>
        <end position="1120"/>
    </location>
</feature>
<evidence type="ECO:0000313" key="12">
    <source>
        <dbReference type="Proteomes" id="UP000068243"/>
    </source>
</evidence>
<dbReference type="InterPro" id="IPR039535">
    <property type="entry name" value="ASST-like"/>
</dbReference>
<dbReference type="Pfam" id="PF14269">
    <property type="entry name" value="Arylsulfotran_2"/>
    <property type="match status" value="1"/>
</dbReference>
<dbReference type="Gene3D" id="3.40.50.300">
    <property type="entry name" value="P-loop containing nucleotide triphosphate hydrolases"/>
    <property type="match status" value="2"/>
</dbReference>
<dbReference type="InterPro" id="IPR011527">
    <property type="entry name" value="ABC1_TM_dom"/>
</dbReference>
<dbReference type="InterPro" id="IPR050173">
    <property type="entry name" value="ABC_transporter_C-like"/>
</dbReference>
<dbReference type="Pfam" id="PF00005">
    <property type="entry name" value="ABC_tran"/>
    <property type="match status" value="2"/>
</dbReference>
<dbReference type="GO" id="GO:0016020">
    <property type="term" value="C:membrane"/>
    <property type="evidence" value="ECO:0007669"/>
    <property type="project" value="UniProtKB-SubCell"/>
</dbReference>
<dbReference type="VEuPathDB" id="FungiDB:ASPNIDRAFT2_1150170"/>
<dbReference type="OMA" id="CILVIAK"/>
<feature type="transmembrane region" description="Helical" evidence="8">
    <location>
        <begin position="101"/>
        <end position="120"/>
    </location>
</feature>
<feature type="transmembrane region" description="Helical" evidence="8">
    <location>
        <begin position="1065"/>
        <end position="1085"/>
    </location>
</feature>
<dbReference type="CDD" id="cd18580">
    <property type="entry name" value="ABC_6TM_ABCC_D2"/>
    <property type="match status" value="1"/>
</dbReference>
<keyword evidence="5" id="KW-0067">ATP-binding</keyword>
<organism evidence="11 12">
    <name type="scientific">Aspergillus niger</name>
    <dbReference type="NCBI Taxonomy" id="5061"/>
    <lineage>
        <taxon>Eukaryota</taxon>
        <taxon>Fungi</taxon>
        <taxon>Dikarya</taxon>
        <taxon>Ascomycota</taxon>
        <taxon>Pezizomycotina</taxon>
        <taxon>Eurotiomycetes</taxon>
        <taxon>Eurotiomycetidae</taxon>
        <taxon>Eurotiales</taxon>
        <taxon>Aspergillaceae</taxon>
        <taxon>Aspergillus</taxon>
        <taxon>Aspergillus subgen. Circumdati</taxon>
    </lineage>
</organism>
<dbReference type="Pfam" id="PF00664">
    <property type="entry name" value="ABC_membrane"/>
    <property type="match status" value="2"/>
</dbReference>
<dbReference type="InterPro" id="IPR027417">
    <property type="entry name" value="P-loop_NTPase"/>
</dbReference>
<dbReference type="VEuPathDB" id="FungiDB:M747DRAFT_289991"/>
<name>A0A100ITB0_ASPNG</name>
<protein>
    <submittedName>
        <fullName evidence="11">Unnamed protein product</fullName>
    </submittedName>
</protein>
<dbReference type="InterPro" id="IPR003439">
    <property type="entry name" value="ABC_transporter-like_ATP-bd"/>
</dbReference>
<feature type="domain" description="ABC transporter" evidence="9">
    <location>
        <begin position="616"/>
        <end position="855"/>
    </location>
</feature>
<feature type="transmembrane region" description="Helical" evidence="8">
    <location>
        <begin position="268"/>
        <end position="290"/>
    </location>
</feature>
<evidence type="ECO:0000256" key="6">
    <source>
        <dbReference type="ARBA" id="ARBA00022989"/>
    </source>
</evidence>
<dbReference type="PROSITE" id="PS00211">
    <property type="entry name" value="ABC_TRANSPORTER_1"/>
    <property type="match status" value="1"/>
</dbReference>
<feature type="transmembrane region" description="Helical" evidence="8">
    <location>
        <begin position="338"/>
        <end position="356"/>
    </location>
</feature>
<evidence type="ECO:0000313" key="11">
    <source>
        <dbReference type="EMBL" id="GAQ46950.1"/>
    </source>
</evidence>
<dbReference type="FunFam" id="1.20.1560.10:FF:000055">
    <property type="entry name" value="ABC multidrug transporter (Eurofung)"/>
    <property type="match status" value="1"/>
</dbReference>
<feature type="transmembrane region" description="Helical" evidence="8">
    <location>
        <begin position="510"/>
        <end position="540"/>
    </location>
</feature>
<dbReference type="InterPro" id="IPR044726">
    <property type="entry name" value="ABCC_6TM_D2"/>
</dbReference>
<dbReference type="InterPro" id="IPR003593">
    <property type="entry name" value="AAA+_ATPase"/>
</dbReference>
<dbReference type="PROSITE" id="PS50893">
    <property type="entry name" value="ABC_TRANSPORTER_2"/>
    <property type="match status" value="2"/>
</dbReference>
<dbReference type="GO" id="GO:0140359">
    <property type="term" value="F:ABC-type transporter activity"/>
    <property type="evidence" value="ECO:0007669"/>
    <property type="project" value="InterPro"/>
</dbReference>
<feature type="transmembrane region" description="Helical" evidence="8">
    <location>
        <begin position="132"/>
        <end position="151"/>
    </location>
</feature>
<feature type="transmembrane region" description="Helical" evidence="8">
    <location>
        <begin position="34"/>
        <end position="56"/>
    </location>
</feature>
<keyword evidence="6 8" id="KW-1133">Transmembrane helix</keyword>
<feature type="transmembrane region" description="Helical" evidence="8">
    <location>
        <begin position="68"/>
        <end position="89"/>
    </location>
</feature>
<evidence type="ECO:0000259" key="10">
    <source>
        <dbReference type="PROSITE" id="PS50929"/>
    </source>
</evidence>
<comment type="caution">
    <text evidence="11">The sequence shown here is derived from an EMBL/GenBank/DDBJ whole genome shotgun (WGS) entry which is preliminary data.</text>
</comment>
<dbReference type="VEuPathDB" id="FungiDB:An05g02470"/>
<feature type="transmembrane region" description="Helical" evidence="8">
    <location>
        <begin position="891"/>
        <end position="915"/>
    </location>
</feature>
<keyword evidence="3 8" id="KW-0812">Transmembrane</keyword>
<evidence type="ECO:0000256" key="1">
    <source>
        <dbReference type="ARBA" id="ARBA00004141"/>
    </source>
</evidence>
<keyword evidence="7 8" id="KW-0472">Membrane</keyword>
<feature type="transmembrane region" description="Helical" evidence="8">
    <location>
        <begin position="310"/>
        <end position="331"/>
    </location>
</feature>
<feature type="transmembrane region" description="Helical" evidence="8">
    <location>
        <begin position="157"/>
        <end position="175"/>
    </location>
</feature>
<dbReference type="SUPFAM" id="SSF90123">
    <property type="entry name" value="ABC transporter transmembrane region"/>
    <property type="match status" value="2"/>
</dbReference>
<dbReference type="PANTHER" id="PTHR24223">
    <property type="entry name" value="ATP-BINDING CASSETTE SUB-FAMILY C"/>
    <property type="match status" value="1"/>
</dbReference>
<dbReference type="VEuPathDB" id="FungiDB:An05g02480"/>
<dbReference type="VEuPathDB" id="FungiDB:ATCC64974_42910"/>
<feature type="domain" description="ABC transporter" evidence="9">
    <location>
        <begin position="1164"/>
        <end position="1405"/>
    </location>
</feature>
<evidence type="ECO:0000256" key="2">
    <source>
        <dbReference type="ARBA" id="ARBA00022448"/>
    </source>
</evidence>
<dbReference type="Pfam" id="PF24357">
    <property type="entry name" value="TMD0_ABC"/>
    <property type="match status" value="1"/>
</dbReference>
<dbReference type="SMART" id="SM00382">
    <property type="entry name" value="AAA"/>
    <property type="match status" value="2"/>
</dbReference>
<dbReference type="Proteomes" id="UP000068243">
    <property type="component" value="Unassembled WGS sequence"/>
</dbReference>
<dbReference type="PROSITE" id="PS50929">
    <property type="entry name" value="ABC_TM1F"/>
    <property type="match status" value="2"/>
</dbReference>
<dbReference type="SUPFAM" id="SSF52540">
    <property type="entry name" value="P-loop containing nucleoside triphosphate hydrolases"/>
    <property type="match status" value="2"/>
</dbReference>
<evidence type="ECO:0000256" key="4">
    <source>
        <dbReference type="ARBA" id="ARBA00022741"/>
    </source>
</evidence>
<sequence length="1927" mass="213703">MGIQSVCQASDASFGPVVATQCRSFDFTLLFEDVFIVCVPCSIFLILGIIRALHLYRKPIINIWAYRVVYNSTLYFTLFALEVALLVFRQRIAVLKTSASLAAQLLRISGTCVALCLSYLEYNRTQRPPLLINIYLFLVVLFDGVSIRSFWLASNSSSVTALCSTVLAAHVILLISESLTKNNSLVASRHRQTTFEETSGLLGLGLLTWVLPVLQKGFTRPLGLPDVPHVALELTSLRLKKQLQRSWEKADQSKGHQLPITLLRTYKMAFFSAVIPRLCFSAFTIMQPLLVSEITTYAALPEGQETRNKGYGLIAASGIVYIGLAVSTAFYSRQTYQFIISIRGGLLAAVYAQTLTRRSGNMGTDTAITLIGTDVERISTSLRDIHEIWASPIDIGLALWLLERQLAVSCIMPVILSLGCISIITKVSKSKNRAQRAWVTKVELRMHATRQALSSIKSFKVIGLCKRVEAVIAGFRSTEIATSRKFRILIFWEVLIYKCPSTAADNNSSLVIGFLITFAPSFPWLAAPAASFTLFTIISFTTKIYSLNSSQAFTALSLMTLITMPVWTFIQTLPAIVQCLGSFSRIQDYIALHNASRTLLDSDSSGLLDPNEETIVECRDAFIRWEPAGCDVLCRVNLSVPRGSFAAIMGPIGSGKTMLLETVLGETAVSSGRVSIVSMPIAYCAQTPWLVDTSIRGNIVGPLDFQPDWYRHVLWLCCLTEEVQALPERDFTRIGGQGFMLSGGQKQRLALARALYSGSKVAAFADEIHLLKEGTVVTYKPSPPSTPSSGHQISFPDDHDYGQLASTEQQPSQSFDADISSNDDILDTKQGVSQPVKDRSVYLFYLKSAGLGLSVLYIVLVLVFAFCQNFPTLWLKWWSEASTESPNRPHWMYLGVFIALGLGAVIIGAASSWIYLLRMISNTAERLHLSMLSALLRAPLFWLSEANSGDILNRFNQDLELTDMTLPLAAINTTKAKYMSLTVPPLLIACYFLQRYYLRTSRQIRLLSIETKSPLYQHLSETLSGVSTIRAFRRQRWFESNNLLLVDNSQKCVYALFMIQQWLTLAMDLLASGLVVLLMILIVFTRDSFDSGSSGTAIVTLMSFTQSLARLLKFWSLTESCLGAVSRIKSFGDTVPSEEQSKRFDANSLLSLNEKVSWPSHGEIEFDKVVAAYRSHPVLKTVSMRIEPGDKVAICGRSGSGKSSLVLCLGGLLPIQSGAVRIDGVDIINVSSQDILKHLSVVPQDPCFLPGTIRLNIDPDETLSESALEGVLEATHLSAIVRKMGGLDADLKPELWSAGQGQLLALARSMARKSVVLILDEAMSRADEVIGLADSCVALLKFSVTAASKCSLDKKRSTMLLPIIMRMPWLCLNYILFSHVVIANNRYKSRPDLSPPRLNITIPPNHGLERGYIFVAPFNAVSEPAHRAPQQPGAYIFSDDGELVWSGYTYFSTWTGNFQAARWNGQDVLAAFEGAHNGLYGHGHGHHVLLNQRYETIKELRAGNHLLSDKHEFEILNESTALIQIHHPEVRDLSSYTSDRRQHWIVNAIFQELNISDGKVLFEWRSLDHISPEESALPLPNNQAGIGHNSSTAWDYFHINSVTKGIDGHYLVSARHASTIYKINSTDGSVIWRLGGSRSDFTLGPNVEFGFQHHARYLDQVDNNGVTRITLFDNSVYGSESGGGGDKEVRIYPYSRGKTLRLDHHTRYASLESSFIPPDLLLVKSQGSLQTLHNGNVFINWGSEGAITEFSSDGEPLYHAYLDSRPLSRGDVQNYRAFRANWTGLSSEEPAVVAFQRHETHWGSGGTDIYLSWNGDTETVNWRLQLQVNTSDSLPDGWNEDVRNGELEANVARWGFETVHQVPFALRSIRAEAIAADGTVLASSRRVQVQAWDVYQYLLEEDNVEIADPKVSSPGSRLRPLLLQKAD</sequence>
<dbReference type="InterPro" id="IPR036640">
    <property type="entry name" value="ABC1_TM_sf"/>
</dbReference>
<accession>A0A100ITB0</accession>
<dbReference type="InterPro" id="IPR017871">
    <property type="entry name" value="ABC_transporter-like_CS"/>
</dbReference>
<feature type="transmembrane region" description="Helical" evidence="8">
    <location>
        <begin position="552"/>
        <end position="577"/>
    </location>
</feature>
<reference evidence="12" key="1">
    <citation type="journal article" date="2016" name="Genome Announc.">
        <title>Draft genome sequence of Aspergillus niger strain An76.</title>
        <authorList>
            <person name="Gong W."/>
            <person name="Cheng Z."/>
            <person name="Zhang H."/>
            <person name="Liu L."/>
            <person name="Gao P."/>
            <person name="Wang L."/>
        </authorList>
    </citation>
    <scope>NUCLEOTIDE SEQUENCE [LARGE SCALE GENOMIC DNA]</scope>
    <source>
        <strain evidence="12">An76</strain>
    </source>
</reference>
<evidence type="ECO:0000256" key="8">
    <source>
        <dbReference type="SAM" id="Phobius"/>
    </source>
</evidence>
<keyword evidence="2" id="KW-0813">Transport</keyword>
<keyword evidence="4" id="KW-0547">Nucleotide-binding</keyword>
<comment type="subcellular location">
    <subcellularLocation>
        <location evidence="1">Membrane</location>
        <topology evidence="1">Multi-pass membrane protein</topology>
    </subcellularLocation>
</comment>
<dbReference type="EMBL" id="BCMY01000024">
    <property type="protein sequence ID" value="GAQ46950.1"/>
    <property type="molecule type" value="Genomic_DNA"/>
</dbReference>
<evidence type="ECO:0000256" key="5">
    <source>
        <dbReference type="ARBA" id="ARBA00022840"/>
    </source>
</evidence>
<feature type="transmembrane region" description="Helical" evidence="8">
    <location>
        <begin position="406"/>
        <end position="425"/>
    </location>
</feature>
<dbReference type="Gene3D" id="1.20.1560.10">
    <property type="entry name" value="ABC transporter type 1, transmembrane domain"/>
    <property type="match status" value="2"/>
</dbReference>
<evidence type="ECO:0000256" key="7">
    <source>
        <dbReference type="ARBA" id="ARBA00023136"/>
    </source>
</evidence>
<dbReference type="GO" id="GO:0016887">
    <property type="term" value="F:ATP hydrolysis activity"/>
    <property type="evidence" value="ECO:0007669"/>
    <property type="project" value="InterPro"/>
</dbReference>